<keyword evidence="4" id="KW-1185">Reference proteome</keyword>
<dbReference type="Proteomes" id="UP001279642">
    <property type="component" value="Unassembled WGS sequence"/>
</dbReference>
<feature type="domain" description="EamA" evidence="2">
    <location>
        <begin position="166"/>
        <end position="310"/>
    </location>
</feature>
<dbReference type="SUPFAM" id="SSF103481">
    <property type="entry name" value="Multidrug resistance efflux transporter EmrE"/>
    <property type="match status" value="2"/>
</dbReference>
<reference evidence="3 4" key="1">
    <citation type="journal article" date="2016" name="Antonie Van Leeuwenhoek">
        <title>Dongia soli sp. nov., isolated from soil from Dokdo, Korea.</title>
        <authorList>
            <person name="Kim D.U."/>
            <person name="Lee H."/>
            <person name="Kim H."/>
            <person name="Kim S.G."/>
            <person name="Ka J.O."/>
        </authorList>
    </citation>
    <scope>NUCLEOTIDE SEQUENCE [LARGE SCALE GENOMIC DNA]</scope>
    <source>
        <strain evidence="3 4">D78</strain>
    </source>
</reference>
<dbReference type="EMBL" id="JAXCLW010000002">
    <property type="protein sequence ID" value="MDY0882984.1"/>
    <property type="molecule type" value="Genomic_DNA"/>
</dbReference>
<protein>
    <submittedName>
        <fullName evidence="3">DMT family transporter</fullName>
    </submittedName>
</protein>
<evidence type="ECO:0000259" key="2">
    <source>
        <dbReference type="Pfam" id="PF00892"/>
    </source>
</evidence>
<feature type="transmembrane region" description="Helical" evidence="1">
    <location>
        <begin position="53"/>
        <end position="70"/>
    </location>
</feature>
<evidence type="ECO:0000313" key="3">
    <source>
        <dbReference type="EMBL" id="MDY0882984.1"/>
    </source>
</evidence>
<feature type="transmembrane region" description="Helical" evidence="1">
    <location>
        <begin position="160"/>
        <end position="178"/>
    </location>
</feature>
<dbReference type="PANTHER" id="PTHR22911">
    <property type="entry name" value="ACYL-MALONYL CONDENSING ENZYME-RELATED"/>
    <property type="match status" value="1"/>
</dbReference>
<feature type="transmembrane region" description="Helical" evidence="1">
    <location>
        <begin position="272"/>
        <end position="292"/>
    </location>
</feature>
<organism evidence="3 4">
    <name type="scientific">Dongia soli</name>
    <dbReference type="NCBI Taxonomy" id="600628"/>
    <lineage>
        <taxon>Bacteria</taxon>
        <taxon>Pseudomonadati</taxon>
        <taxon>Pseudomonadota</taxon>
        <taxon>Alphaproteobacteria</taxon>
        <taxon>Rhodospirillales</taxon>
        <taxon>Dongiaceae</taxon>
        <taxon>Dongia</taxon>
    </lineage>
</organism>
<keyword evidence="1" id="KW-0812">Transmembrane</keyword>
<feature type="transmembrane region" description="Helical" evidence="1">
    <location>
        <begin position="244"/>
        <end position="265"/>
    </location>
</feature>
<feature type="transmembrane region" description="Helical" evidence="1">
    <location>
        <begin position="137"/>
        <end position="154"/>
    </location>
</feature>
<accession>A0ABU5EAZ9</accession>
<feature type="domain" description="EamA" evidence="2">
    <location>
        <begin position="23"/>
        <end position="154"/>
    </location>
</feature>
<dbReference type="InterPro" id="IPR037185">
    <property type="entry name" value="EmrE-like"/>
</dbReference>
<feature type="transmembrane region" description="Helical" evidence="1">
    <location>
        <begin position="82"/>
        <end position="103"/>
    </location>
</feature>
<feature type="transmembrane region" description="Helical" evidence="1">
    <location>
        <begin position="109"/>
        <end position="130"/>
    </location>
</feature>
<feature type="transmembrane region" description="Helical" evidence="1">
    <location>
        <begin position="20"/>
        <end position="41"/>
    </location>
</feature>
<comment type="caution">
    <text evidence="3">The sequence shown here is derived from an EMBL/GenBank/DDBJ whole genome shotgun (WGS) entry which is preliminary data.</text>
</comment>
<dbReference type="PANTHER" id="PTHR22911:SF135">
    <property type="entry name" value="BLR4310 PROTEIN"/>
    <property type="match status" value="1"/>
</dbReference>
<keyword evidence="1" id="KW-0472">Membrane</keyword>
<dbReference type="Pfam" id="PF00892">
    <property type="entry name" value="EamA"/>
    <property type="match status" value="2"/>
</dbReference>
<gene>
    <name evidence="3" type="ORF">SMD27_09020</name>
</gene>
<dbReference type="Gene3D" id="1.10.3730.20">
    <property type="match status" value="1"/>
</dbReference>
<keyword evidence="1" id="KW-1133">Transmembrane helix</keyword>
<dbReference type="RefSeq" id="WP_320508040.1">
    <property type="nucleotide sequence ID" value="NZ_JAXCLW010000002.1"/>
</dbReference>
<proteinExistence type="predicted"/>
<feature type="transmembrane region" description="Helical" evidence="1">
    <location>
        <begin position="199"/>
        <end position="224"/>
    </location>
</feature>
<dbReference type="InterPro" id="IPR000620">
    <property type="entry name" value="EamA_dom"/>
</dbReference>
<sequence length="323" mass="34933">MSQPCLATNAEAPRFHRNNAFLAILALCGGILVFSLQDVVIKLLSGAYPVHEVIVIRCLSALPILLFMIHRQAGLRAIIAGPLNWLFIRGLLLVVSYTTYYLAFPVMPLADIVALYFTVPIFVTALAGPFLGEKIGWPRWLATVVGFAGVIVMLRPGSGVLNLVAVLPLVAACTYGSAQLMTRRYSTNAPAIVMSFYQNLMFLVAAGLMALVMLTFFGGGIVSHSNGALDFLLRPWTMPSFRDLLLLAACGPISAIAMTLLSQAYRLTEANFVTPFEYSGLIWAALWGYAIFGETPDATMWLGAALIVGAGLYMLYGGARRQA</sequence>
<feature type="transmembrane region" description="Helical" evidence="1">
    <location>
        <begin position="298"/>
        <end position="316"/>
    </location>
</feature>
<evidence type="ECO:0000256" key="1">
    <source>
        <dbReference type="SAM" id="Phobius"/>
    </source>
</evidence>
<name>A0ABU5EAZ9_9PROT</name>
<evidence type="ECO:0000313" key="4">
    <source>
        <dbReference type="Proteomes" id="UP001279642"/>
    </source>
</evidence>